<reference evidence="3 4" key="1">
    <citation type="submission" date="2017-07" db="EMBL/GenBank/DDBJ databases">
        <title>Draft whole genome sequences of clinical Proprionibacteriaceae strains.</title>
        <authorList>
            <person name="Bernier A.-M."/>
            <person name="Bernard K."/>
            <person name="Domingo M.-C."/>
        </authorList>
    </citation>
    <scope>NUCLEOTIDE SEQUENCE [LARGE SCALE GENOMIC DNA]</scope>
    <source>
        <strain evidence="3 4">NML 130396</strain>
    </source>
</reference>
<evidence type="ECO:0008006" key="5">
    <source>
        <dbReference type="Google" id="ProtNLM"/>
    </source>
</evidence>
<dbReference type="OrthoDB" id="3211287at2"/>
<organism evidence="3 4">
    <name type="scientific">Enemella dayhoffiae</name>
    <dbReference type="NCBI Taxonomy" id="2016507"/>
    <lineage>
        <taxon>Bacteria</taxon>
        <taxon>Bacillati</taxon>
        <taxon>Actinomycetota</taxon>
        <taxon>Actinomycetes</taxon>
        <taxon>Propionibacteriales</taxon>
        <taxon>Propionibacteriaceae</taxon>
        <taxon>Enemella</taxon>
    </lineage>
</organism>
<feature type="coiled-coil region" evidence="2">
    <location>
        <begin position="21"/>
        <end position="51"/>
    </location>
</feature>
<keyword evidence="4" id="KW-1185">Reference proteome</keyword>
<proteinExistence type="inferred from homology"/>
<gene>
    <name evidence="3" type="ORF">CGZ93_08345</name>
</gene>
<evidence type="ECO:0000256" key="1">
    <source>
        <dbReference type="ARBA" id="ARBA00009108"/>
    </source>
</evidence>
<dbReference type="Pfam" id="PF05949">
    <property type="entry name" value="DUF881"/>
    <property type="match status" value="1"/>
</dbReference>
<dbReference type="AlphaFoldDB" id="A0A255H3D1"/>
<evidence type="ECO:0000313" key="4">
    <source>
        <dbReference type="Proteomes" id="UP000216311"/>
    </source>
</evidence>
<sequence length="210" mass="22577">MAVVMQIRARAADDTYSTARRADLVQLVDGLSQESRRLESEVSQLEQTKRDLATGTDAQRVAREQAQRRLDALQVLAGTAAAQGPGVRITITDPRNKVSVGVLLDAIEEMRDAGGEVIEINDRIRVVGSSSITGSPGALKIDGQDVGSPILLEVIGEAHALQEAARFRGGLVSEITSAQIGGQITIQAVDRLEVRSLHRAEPHQYARPAR</sequence>
<evidence type="ECO:0000313" key="3">
    <source>
        <dbReference type="EMBL" id="OYO22200.1"/>
    </source>
</evidence>
<dbReference type="InterPro" id="IPR010273">
    <property type="entry name" value="DUF881"/>
</dbReference>
<dbReference type="PANTHER" id="PTHR37313:SF2">
    <property type="entry name" value="UPF0749 PROTEIN YLXX"/>
    <property type="match status" value="1"/>
</dbReference>
<dbReference type="GO" id="GO:0005886">
    <property type="term" value="C:plasma membrane"/>
    <property type="evidence" value="ECO:0007669"/>
    <property type="project" value="TreeGrafter"/>
</dbReference>
<name>A0A255H3D1_9ACTN</name>
<dbReference type="EMBL" id="NMVQ01000012">
    <property type="protein sequence ID" value="OYO22200.1"/>
    <property type="molecule type" value="Genomic_DNA"/>
</dbReference>
<protein>
    <recommendedName>
        <fullName evidence="5">DUF881 domain-containing protein</fullName>
    </recommendedName>
</protein>
<dbReference type="Gene3D" id="3.30.70.1880">
    <property type="entry name" value="Protein of unknown function DUF881"/>
    <property type="match status" value="1"/>
</dbReference>
<comment type="caution">
    <text evidence="3">The sequence shown here is derived from an EMBL/GenBank/DDBJ whole genome shotgun (WGS) entry which is preliminary data.</text>
</comment>
<dbReference type="Proteomes" id="UP000216311">
    <property type="component" value="Unassembled WGS sequence"/>
</dbReference>
<evidence type="ECO:0000256" key="2">
    <source>
        <dbReference type="SAM" id="Coils"/>
    </source>
</evidence>
<keyword evidence="2" id="KW-0175">Coiled coil</keyword>
<comment type="similarity">
    <text evidence="1">Belongs to the UPF0749 family.</text>
</comment>
<accession>A0A255H3D1</accession>
<dbReference type="PANTHER" id="PTHR37313">
    <property type="entry name" value="UPF0749 PROTEIN RV1825"/>
    <property type="match status" value="1"/>
</dbReference>